<dbReference type="GeneID" id="33556329"/>
<sequence length="215" mass="23711">MSSQPRIIRVVLPLFPYSQPLDWCGPHAVFSSTDPSRPASRNLPFNMIVKIASETMDPVMNAGGLRVVPDMTLEEAESETWDAILLPGGGGARPWLKENDRVQEFLKNKVPEVEYVWTVCTGSWLLASTGLLRGLKATTNKAAYNEVIETTQDQGVTWVPEARWVVDGKIWSSSGVTAGIDMAAAIIRHLLSKYENDQSKAKQMGDQILAVLEVK</sequence>
<dbReference type="EMBL" id="NBSH01000001">
    <property type="protein sequence ID" value="ORX41210.1"/>
    <property type="molecule type" value="Genomic_DNA"/>
</dbReference>
<dbReference type="InterPro" id="IPR052158">
    <property type="entry name" value="INH-QAR"/>
</dbReference>
<keyword evidence="3" id="KW-1185">Reference proteome</keyword>
<evidence type="ECO:0000259" key="1">
    <source>
        <dbReference type="Pfam" id="PF01965"/>
    </source>
</evidence>
<dbReference type="Proteomes" id="UP000193218">
    <property type="component" value="Unassembled WGS sequence"/>
</dbReference>
<comment type="caution">
    <text evidence="2">The sequence shown here is derived from an EMBL/GenBank/DDBJ whole genome shotgun (WGS) entry which is preliminary data.</text>
</comment>
<gene>
    <name evidence="2" type="ORF">BD324DRAFT_613648</name>
</gene>
<proteinExistence type="predicted"/>
<dbReference type="STRING" id="4999.A0A1Y1UT69"/>
<dbReference type="Gene3D" id="3.40.50.880">
    <property type="match status" value="1"/>
</dbReference>
<dbReference type="AlphaFoldDB" id="A0A1Y1UT69"/>
<dbReference type="InterPro" id="IPR029062">
    <property type="entry name" value="Class_I_gatase-like"/>
</dbReference>
<dbReference type="GO" id="GO:0016740">
    <property type="term" value="F:transferase activity"/>
    <property type="evidence" value="ECO:0007669"/>
    <property type="project" value="UniProtKB-KW"/>
</dbReference>
<accession>A0A1Y1UT69</accession>
<dbReference type="InParanoid" id="A0A1Y1UT69"/>
<keyword evidence="2" id="KW-0315">Glutamine amidotransferase</keyword>
<dbReference type="OrthoDB" id="543156at2759"/>
<reference evidence="2 3" key="1">
    <citation type="submission" date="2017-03" db="EMBL/GenBank/DDBJ databases">
        <title>Widespread Adenine N6-methylation of Active Genes in Fungi.</title>
        <authorList>
            <consortium name="DOE Joint Genome Institute"/>
            <person name="Mondo S.J."/>
            <person name="Dannebaum R.O."/>
            <person name="Kuo R.C."/>
            <person name="Louie K.B."/>
            <person name="Bewick A.J."/>
            <person name="Labutti K."/>
            <person name="Haridas S."/>
            <person name="Kuo A."/>
            <person name="Salamov A."/>
            <person name="Ahrendt S.R."/>
            <person name="Lau R."/>
            <person name="Bowen B.P."/>
            <person name="Lipzen A."/>
            <person name="Sullivan W."/>
            <person name="Andreopoulos W.B."/>
            <person name="Clum A."/>
            <person name="Lindquist E."/>
            <person name="Daum C."/>
            <person name="Northen T.R."/>
            <person name="Ramamoorthy G."/>
            <person name="Schmitz R.J."/>
            <person name="Gryganskyi A."/>
            <person name="Culley D."/>
            <person name="Magnuson J."/>
            <person name="James T.Y."/>
            <person name="O'Malley M.A."/>
            <person name="Stajich J.E."/>
            <person name="Spatafora J.W."/>
            <person name="Visel A."/>
            <person name="Grigoriev I.V."/>
        </authorList>
    </citation>
    <scope>NUCLEOTIDE SEQUENCE [LARGE SCALE GENOMIC DNA]</scope>
    <source>
        <strain evidence="2 3">NRRL Y-17943</strain>
    </source>
</reference>
<evidence type="ECO:0000313" key="2">
    <source>
        <dbReference type="EMBL" id="ORX41210.1"/>
    </source>
</evidence>
<dbReference type="RefSeq" id="XP_021874889.1">
    <property type="nucleotide sequence ID" value="XM_022014521.1"/>
</dbReference>
<keyword evidence="2" id="KW-0808">Transferase</keyword>
<organism evidence="2 3">
    <name type="scientific">Kockovaella imperatae</name>
    <dbReference type="NCBI Taxonomy" id="4999"/>
    <lineage>
        <taxon>Eukaryota</taxon>
        <taxon>Fungi</taxon>
        <taxon>Dikarya</taxon>
        <taxon>Basidiomycota</taxon>
        <taxon>Agaricomycotina</taxon>
        <taxon>Tremellomycetes</taxon>
        <taxon>Tremellales</taxon>
        <taxon>Cuniculitremaceae</taxon>
        <taxon>Kockovaella</taxon>
    </lineage>
</organism>
<dbReference type="PANTHER" id="PTHR43130:SF15">
    <property type="entry name" value="THIJ_PFPI FAMILY PROTEIN (AFU_ORTHOLOGUE AFUA_5G14240)"/>
    <property type="match status" value="1"/>
</dbReference>
<dbReference type="PANTHER" id="PTHR43130">
    <property type="entry name" value="ARAC-FAMILY TRANSCRIPTIONAL REGULATOR"/>
    <property type="match status" value="1"/>
</dbReference>
<dbReference type="SUPFAM" id="SSF52317">
    <property type="entry name" value="Class I glutamine amidotransferase-like"/>
    <property type="match status" value="1"/>
</dbReference>
<dbReference type="CDD" id="cd03139">
    <property type="entry name" value="GATase1_PfpI_2"/>
    <property type="match status" value="1"/>
</dbReference>
<evidence type="ECO:0000313" key="3">
    <source>
        <dbReference type="Proteomes" id="UP000193218"/>
    </source>
</evidence>
<feature type="domain" description="DJ-1/PfpI" evidence="1">
    <location>
        <begin position="10"/>
        <end position="188"/>
    </location>
</feature>
<protein>
    <submittedName>
        <fullName evidence="2">Class I glutamine amidotransferase-like protein</fullName>
    </submittedName>
</protein>
<name>A0A1Y1UT69_9TREE</name>
<dbReference type="Pfam" id="PF01965">
    <property type="entry name" value="DJ-1_PfpI"/>
    <property type="match status" value="1"/>
</dbReference>
<dbReference type="InterPro" id="IPR002818">
    <property type="entry name" value="DJ-1/PfpI"/>
</dbReference>